<reference evidence="5 6" key="1">
    <citation type="journal article" date="2016" name="Nat. Commun.">
        <title>Ectomycorrhizal ecology is imprinted in the genome of the dominant symbiotic fungus Cenococcum geophilum.</title>
        <authorList>
            <consortium name="DOE Joint Genome Institute"/>
            <person name="Peter M."/>
            <person name="Kohler A."/>
            <person name="Ohm R.A."/>
            <person name="Kuo A."/>
            <person name="Krutzmann J."/>
            <person name="Morin E."/>
            <person name="Arend M."/>
            <person name="Barry K.W."/>
            <person name="Binder M."/>
            <person name="Choi C."/>
            <person name="Clum A."/>
            <person name="Copeland A."/>
            <person name="Grisel N."/>
            <person name="Haridas S."/>
            <person name="Kipfer T."/>
            <person name="LaButti K."/>
            <person name="Lindquist E."/>
            <person name="Lipzen A."/>
            <person name="Maire R."/>
            <person name="Meier B."/>
            <person name="Mihaltcheva S."/>
            <person name="Molinier V."/>
            <person name="Murat C."/>
            <person name="Poggeler S."/>
            <person name="Quandt C.A."/>
            <person name="Sperisen C."/>
            <person name="Tritt A."/>
            <person name="Tisserant E."/>
            <person name="Crous P.W."/>
            <person name="Henrissat B."/>
            <person name="Nehls U."/>
            <person name="Egli S."/>
            <person name="Spatafora J.W."/>
            <person name="Grigoriev I.V."/>
            <person name="Martin F.M."/>
        </authorList>
    </citation>
    <scope>NUCLEOTIDE SEQUENCE [LARGE SCALE GENOMIC DNA]</scope>
    <source>
        <strain evidence="5 6">CBS 207.34</strain>
    </source>
</reference>
<feature type="compositionally biased region" description="Polar residues" evidence="4">
    <location>
        <begin position="270"/>
        <end position="285"/>
    </location>
</feature>
<dbReference type="AlphaFoldDB" id="A0A8E2EQH1"/>
<dbReference type="GO" id="GO:0008270">
    <property type="term" value="F:zinc ion binding"/>
    <property type="evidence" value="ECO:0007669"/>
    <property type="project" value="UniProtKB-KW"/>
</dbReference>
<dbReference type="InterPro" id="IPR013083">
    <property type="entry name" value="Znf_RING/FYVE/PHD"/>
</dbReference>
<feature type="compositionally biased region" description="Low complexity" evidence="4">
    <location>
        <begin position="19"/>
        <end position="34"/>
    </location>
</feature>
<dbReference type="InterPro" id="IPR011011">
    <property type="entry name" value="Znf_FYVE_PHD"/>
</dbReference>
<dbReference type="Proteomes" id="UP000250140">
    <property type="component" value="Unassembled WGS sequence"/>
</dbReference>
<feature type="region of interest" description="Disordered" evidence="4">
    <location>
        <begin position="517"/>
        <end position="548"/>
    </location>
</feature>
<dbReference type="PROSITE" id="PS01359">
    <property type="entry name" value="ZF_PHD_1"/>
    <property type="match status" value="1"/>
</dbReference>
<dbReference type="OrthoDB" id="5417730at2759"/>
<gene>
    <name evidence="5" type="ORF">AOQ84DRAFT_443124</name>
</gene>
<proteinExistence type="predicted"/>
<organism evidence="5 6">
    <name type="scientific">Glonium stellatum</name>
    <dbReference type="NCBI Taxonomy" id="574774"/>
    <lineage>
        <taxon>Eukaryota</taxon>
        <taxon>Fungi</taxon>
        <taxon>Dikarya</taxon>
        <taxon>Ascomycota</taxon>
        <taxon>Pezizomycotina</taxon>
        <taxon>Dothideomycetes</taxon>
        <taxon>Pleosporomycetidae</taxon>
        <taxon>Gloniales</taxon>
        <taxon>Gloniaceae</taxon>
        <taxon>Glonium</taxon>
    </lineage>
</organism>
<name>A0A8E2EQH1_9PEZI</name>
<dbReference type="EMBL" id="KV750879">
    <property type="protein sequence ID" value="OCL02813.1"/>
    <property type="molecule type" value="Genomic_DNA"/>
</dbReference>
<accession>A0A8E2EQH1</accession>
<keyword evidence="1" id="KW-0479">Metal-binding</keyword>
<evidence type="ECO:0000313" key="6">
    <source>
        <dbReference type="Proteomes" id="UP000250140"/>
    </source>
</evidence>
<feature type="compositionally biased region" description="Low complexity" evidence="4">
    <location>
        <begin position="453"/>
        <end position="471"/>
    </location>
</feature>
<evidence type="ECO:0000256" key="2">
    <source>
        <dbReference type="ARBA" id="ARBA00022771"/>
    </source>
</evidence>
<feature type="compositionally biased region" description="Polar residues" evidence="4">
    <location>
        <begin position="472"/>
        <end position="486"/>
    </location>
</feature>
<feature type="compositionally biased region" description="Polar residues" evidence="4">
    <location>
        <begin position="436"/>
        <end position="446"/>
    </location>
</feature>
<evidence type="ECO:0000256" key="1">
    <source>
        <dbReference type="ARBA" id="ARBA00022723"/>
    </source>
</evidence>
<evidence type="ECO:0000256" key="3">
    <source>
        <dbReference type="ARBA" id="ARBA00022833"/>
    </source>
</evidence>
<keyword evidence="2" id="KW-0863">Zinc-finger</keyword>
<keyword evidence="3" id="KW-0862">Zinc</keyword>
<protein>
    <recommendedName>
        <fullName evidence="7">Zinc finger PHD-type domain-containing protein</fullName>
    </recommendedName>
</protein>
<evidence type="ECO:0000256" key="4">
    <source>
        <dbReference type="SAM" id="MobiDB-lite"/>
    </source>
</evidence>
<feature type="region of interest" description="Disordered" evidence="4">
    <location>
        <begin position="253"/>
        <end position="285"/>
    </location>
</feature>
<feature type="region of interest" description="Disordered" evidence="4">
    <location>
        <begin position="1"/>
        <end position="34"/>
    </location>
</feature>
<evidence type="ECO:0000313" key="5">
    <source>
        <dbReference type="EMBL" id="OCL02813.1"/>
    </source>
</evidence>
<dbReference type="Gene3D" id="3.30.40.10">
    <property type="entry name" value="Zinc/RING finger domain, C3HC4 (zinc finger)"/>
    <property type="match status" value="1"/>
</dbReference>
<dbReference type="CDD" id="cd15489">
    <property type="entry name" value="PHD_SF"/>
    <property type="match status" value="1"/>
</dbReference>
<feature type="region of interest" description="Disordered" evidence="4">
    <location>
        <begin position="436"/>
        <end position="494"/>
    </location>
</feature>
<feature type="compositionally biased region" description="Basic residues" evidence="4">
    <location>
        <begin position="523"/>
        <end position="537"/>
    </location>
</feature>
<keyword evidence="6" id="KW-1185">Reference proteome</keyword>
<dbReference type="InterPro" id="IPR019786">
    <property type="entry name" value="Zinc_finger_PHD-type_CS"/>
</dbReference>
<sequence>MARGCALDNSSDDPDDPFDLSLYSESNETNSHSSSEIYVGADGCRHVDTVWQKDKLYTINSAASTIVGTVHRLECRAIFEMRLYLLRNLPERFPTSGPGIIPEIYEVPHQELAAWHCVFVLRPRSDQPSHYCDHPICPGAQTQLEAMWLSIETFMDWETLEPVESRIYEGPILAFKRNIAARVGDFDLKNFMPTIRMKFCFCCLEDLWARRHVAGFSPFTSLMRVKDRFRSPRHFGIEEKAVKNFFISPLRRAATERPHSPKRNKMRGSPNGQTHASPTPLDSESNSDILVGSLDQWMMDLDGVSSENEADKVVRASHNDSAGNEADVDNFSNDAPRAPAPKSWGNPITSISSSPANHQYISPYSLQLNATNYIADDEFPPFPPCKPRTSIRGLGITRREIRDIARRAGVMVSDAQREFMEKDGIRIPLRSGSVISLKTPSRSPVLSQPPTPSSVRRTSSLRSYSSSVMSSKQPGQTPQKRATGQSFGAGDEEAKRYQNSITARILREQETLKIVRGLERETKKRRTEHHNEKRRNRHETSQNENDVEELEKLYRAKNPKKLKYMANFRNNLPPFHANLSIRPQGGNQAQSGKDVLSFSQKFPPLKCYCRSPDDDNMIFQCTDLDCPGHRYHPTCLVGEEKVTCKSESWTCQLCKDRRAMEKAKAVATMDTRSAIRFIGTFAIEDITAALTCPGPSCGVRNPYGLGLATGVR</sequence>
<evidence type="ECO:0008006" key="7">
    <source>
        <dbReference type="Google" id="ProtNLM"/>
    </source>
</evidence>
<dbReference type="SUPFAM" id="SSF57903">
    <property type="entry name" value="FYVE/PHD zinc finger"/>
    <property type="match status" value="1"/>
</dbReference>